<dbReference type="EMBL" id="ODYU01012908">
    <property type="protein sequence ID" value="SOQ59448.1"/>
    <property type="molecule type" value="Genomic_DNA"/>
</dbReference>
<evidence type="ECO:0000256" key="1">
    <source>
        <dbReference type="SAM" id="MobiDB-lite"/>
    </source>
</evidence>
<protein>
    <submittedName>
        <fullName evidence="2">SFRICE_023070</fullName>
    </submittedName>
</protein>
<evidence type="ECO:0000313" key="2">
    <source>
        <dbReference type="EMBL" id="SOQ59448.1"/>
    </source>
</evidence>
<feature type="region of interest" description="Disordered" evidence="1">
    <location>
        <begin position="59"/>
        <end position="78"/>
    </location>
</feature>
<gene>
    <name evidence="2" type="ORF">SFRICE_023070</name>
</gene>
<sequence>MSGNVSEYDNIPTIRIKKKTQRVDVITGFAFNIIRDTLREAWDPENEQTDHLMVINRRRPLTPETPNAAIPRELTFPT</sequence>
<dbReference type="AlphaFoldDB" id="A0A2H1X2H8"/>
<organism evidence="2">
    <name type="scientific">Spodoptera frugiperda</name>
    <name type="common">Fall armyworm</name>
    <dbReference type="NCBI Taxonomy" id="7108"/>
    <lineage>
        <taxon>Eukaryota</taxon>
        <taxon>Metazoa</taxon>
        <taxon>Ecdysozoa</taxon>
        <taxon>Arthropoda</taxon>
        <taxon>Hexapoda</taxon>
        <taxon>Insecta</taxon>
        <taxon>Pterygota</taxon>
        <taxon>Neoptera</taxon>
        <taxon>Endopterygota</taxon>
        <taxon>Lepidoptera</taxon>
        <taxon>Glossata</taxon>
        <taxon>Ditrysia</taxon>
        <taxon>Noctuoidea</taxon>
        <taxon>Noctuidae</taxon>
        <taxon>Amphipyrinae</taxon>
        <taxon>Spodoptera</taxon>
    </lineage>
</organism>
<proteinExistence type="predicted"/>
<accession>A0A2H1X2H8</accession>
<reference evidence="2" key="1">
    <citation type="submission" date="2016-07" db="EMBL/GenBank/DDBJ databases">
        <authorList>
            <person name="Bretaudeau A."/>
        </authorList>
    </citation>
    <scope>NUCLEOTIDE SEQUENCE</scope>
    <source>
        <strain evidence="2">Rice</strain>
        <tissue evidence="2">Whole body</tissue>
    </source>
</reference>
<name>A0A2H1X2H8_SPOFR</name>